<dbReference type="EnsemblMetazoa" id="MDOA010110-RB">
    <property type="protein sequence ID" value="MDOA010110-PB"/>
    <property type="gene ID" value="MDOA010110"/>
</dbReference>
<gene>
    <name evidence="7" type="primary">101894008</name>
    <name evidence="9" type="synonym">LOC101894008</name>
</gene>
<dbReference type="VEuPathDB" id="VectorBase:MDOA010110"/>
<dbReference type="Proteomes" id="UP001652621">
    <property type="component" value="Unplaced"/>
</dbReference>
<dbReference type="VEuPathDB" id="VectorBase:MDOMA2_011866"/>
<dbReference type="Gene3D" id="3.30.497.10">
    <property type="entry name" value="Antithrombin, subunit I, domain 2"/>
    <property type="match status" value="2"/>
</dbReference>
<sequence length="666" mass="74110">MANHQQRQSDNNKGNCVRLILYLVAFLLFPLPMNFPIPCRAHLIHIDGNGHHEFHSSGLPRTHLPPPLPLPPQPPPPPPVHVPARELTPAECMVDLTNDLAYRILHYHSILNRNNFAFSPTALMSVLVALYEGSAGKSSTELKNVLQLPSNRDIIRVGYRDIHRRLRTYFFGSDNPLKGLSLNKENVTITRDFEAILTFYGYDLGMDMVSSTPVPTTTVTTTSVGTTVATTTMQVPITTTVAPNTPTTTAEIKDTTTMETTTTAPTTTLLSTTTTPLPETTTTTEVVTTTQISTSDTTETTNETVPTETETTTAAATTNPDETTTATSAAGNTNEAAELISSFVAEANAEPLSRIIQQARVTRLPSAKLQAPRLMRAPQINYLPSQRKSKRLSTTNRKKRHLFGLKDLDSHLFVNLLSSDAFLHSLTPIAALNPSPHTSYIPVNNEFEVDTDPNLIGSAPAALKQNYNADVITHVFYLSSQQIIYTTFKVYNAVLYYKYFEHLQMSVLELELDTPEYNLIILLPDYNSDLVAAAASLRSGPKLRLLRKQLKPKWVQAIIPDFKLHGTIFLTNDLQNMGIYDIFEPNRADFRPMTDETGTYVKHIEQTINVHIRTHPINQLRRNAGAQAQPTHISVNHPFMFFVIDRDLDVAVMSGRILNPLNVRIQ</sequence>
<keyword evidence="5" id="KW-0812">Transmembrane</keyword>
<comment type="similarity">
    <text evidence="3">Belongs to the serpin family.</text>
</comment>
<organism evidence="7">
    <name type="scientific">Musca domestica</name>
    <name type="common">House fly</name>
    <dbReference type="NCBI Taxonomy" id="7370"/>
    <lineage>
        <taxon>Eukaryota</taxon>
        <taxon>Metazoa</taxon>
        <taxon>Ecdysozoa</taxon>
        <taxon>Arthropoda</taxon>
        <taxon>Hexapoda</taxon>
        <taxon>Insecta</taxon>
        <taxon>Pterygota</taxon>
        <taxon>Neoptera</taxon>
        <taxon>Endopterygota</taxon>
        <taxon>Diptera</taxon>
        <taxon>Brachycera</taxon>
        <taxon>Muscomorpha</taxon>
        <taxon>Muscoidea</taxon>
        <taxon>Muscidae</taxon>
        <taxon>Musca</taxon>
    </lineage>
</organism>
<dbReference type="OrthoDB" id="8179360at2759"/>
<dbReference type="Pfam" id="PF00079">
    <property type="entry name" value="Serpin"/>
    <property type="match status" value="2"/>
</dbReference>
<evidence type="ECO:0000256" key="3">
    <source>
        <dbReference type="RuleBase" id="RU000411"/>
    </source>
</evidence>
<keyword evidence="5" id="KW-0472">Membrane</keyword>
<dbReference type="SMART" id="SM00093">
    <property type="entry name" value="SERPIN"/>
    <property type="match status" value="1"/>
</dbReference>
<dbReference type="KEGG" id="mde:101894008"/>
<evidence type="ECO:0000313" key="9">
    <source>
        <dbReference type="RefSeq" id="XP_011295904.1"/>
    </source>
</evidence>
<evidence type="ECO:0000256" key="1">
    <source>
        <dbReference type="ARBA" id="ARBA00022690"/>
    </source>
</evidence>
<dbReference type="SUPFAM" id="SSF56574">
    <property type="entry name" value="Serpins"/>
    <property type="match status" value="1"/>
</dbReference>
<feature type="compositionally biased region" description="Pro residues" evidence="4">
    <location>
        <begin position="63"/>
        <end position="77"/>
    </location>
</feature>
<keyword evidence="8" id="KW-1185">Reference proteome</keyword>
<proteinExistence type="inferred from homology"/>
<dbReference type="RefSeq" id="XP_011295904.1">
    <property type="nucleotide sequence ID" value="XM_011297602.2"/>
</dbReference>
<accession>A0A1I8MZY4</accession>
<name>A0A1I8MZY4_MUSDO</name>
<evidence type="ECO:0000313" key="8">
    <source>
        <dbReference type="Proteomes" id="UP001652621"/>
    </source>
</evidence>
<reference evidence="9" key="2">
    <citation type="submission" date="2025-04" db="UniProtKB">
        <authorList>
            <consortium name="RefSeq"/>
        </authorList>
    </citation>
    <scope>IDENTIFICATION</scope>
    <source>
        <strain evidence="9">Aabys</strain>
    </source>
</reference>
<dbReference type="InterPro" id="IPR036186">
    <property type="entry name" value="Serpin_sf"/>
</dbReference>
<evidence type="ECO:0000256" key="4">
    <source>
        <dbReference type="SAM" id="MobiDB-lite"/>
    </source>
</evidence>
<feature type="region of interest" description="Disordered" evidence="4">
    <location>
        <begin position="55"/>
        <end position="77"/>
    </location>
</feature>
<reference evidence="7" key="1">
    <citation type="submission" date="2020-05" db="UniProtKB">
        <authorList>
            <consortium name="EnsemblMetazoa"/>
        </authorList>
    </citation>
    <scope>IDENTIFICATION</scope>
    <source>
        <strain evidence="7">Aabys</strain>
    </source>
</reference>
<dbReference type="InterPro" id="IPR000215">
    <property type="entry name" value="Serpin_fam"/>
</dbReference>
<dbReference type="AlphaFoldDB" id="A0A1I8MZY4"/>
<dbReference type="FunFam" id="3.30.497.10:FF:000026">
    <property type="entry name" value="Serine protease inhibitor (serpin) 19"/>
    <property type="match status" value="1"/>
</dbReference>
<evidence type="ECO:0000313" key="7">
    <source>
        <dbReference type="EnsemblMetazoa" id="MDOA010110-PB"/>
    </source>
</evidence>
<dbReference type="Gene3D" id="2.30.39.10">
    <property type="entry name" value="Alpha-1-antitrypsin, domain 1"/>
    <property type="match status" value="1"/>
</dbReference>
<dbReference type="GO" id="GO:0005615">
    <property type="term" value="C:extracellular space"/>
    <property type="evidence" value="ECO:0007669"/>
    <property type="project" value="InterPro"/>
</dbReference>
<dbReference type="GO" id="GO:0004867">
    <property type="term" value="F:serine-type endopeptidase inhibitor activity"/>
    <property type="evidence" value="ECO:0007669"/>
    <property type="project" value="UniProtKB-KW"/>
</dbReference>
<dbReference type="InterPro" id="IPR023796">
    <property type="entry name" value="Serpin_dom"/>
</dbReference>
<evidence type="ECO:0000256" key="5">
    <source>
        <dbReference type="SAM" id="Phobius"/>
    </source>
</evidence>
<feature type="transmembrane region" description="Helical" evidence="5">
    <location>
        <begin position="20"/>
        <end position="37"/>
    </location>
</feature>
<dbReference type="InterPro" id="IPR023795">
    <property type="entry name" value="Serpin_CS"/>
</dbReference>
<dbReference type="InterPro" id="IPR042178">
    <property type="entry name" value="Serpin_sf_1"/>
</dbReference>
<feature type="region of interest" description="Disordered" evidence="4">
    <location>
        <begin position="258"/>
        <end position="328"/>
    </location>
</feature>
<dbReference type="GeneID" id="101894008"/>
<dbReference type="PROSITE" id="PS00284">
    <property type="entry name" value="SERPIN"/>
    <property type="match status" value="1"/>
</dbReference>
<dbReference type="PANTHER" id="PTHR11461">
    <property type="entry name" value="SERINE PROTEASE INHIBITOR, SERPIN"/>
    <property type="match status" value="1"/>
</dbReference>
<keyword evidence="1" id="KW-0646">Protease inhibitor</keyword>
<keyword evidence="2" id="KW-0722">Serine protease inhibitor</keyword>
<feature type="domain" description="Serpin" evidence="6">
    <location>
        <begin position="102"/>
        <end position="660"/>
    </location>
</feature>
<evidence type="ECO:0000256" key="2">
    <source>
        <dbReference type="ARBA" id="ARBA00022900"/>
    </source>
</evidence>
<protein>
    <submittedName>
        <fullName evidence="9">Uncharacterized protein LOC101894008 isoform X1</fullName>
    </submittedName>
</protein>
<dbReference type="InterPro" id="IPR042185">
    <property type="entry name" value="Serpin_sf_2"/>
</dbReference>
<evidence type="ECO:0000259" key="6">
    <source>
        <dbReference type="SMART" id="SM00093"/>
    </source>
</evidence>
<dbReference type="PANTHER" id="PTHR11461:SF130">
    <property type="entry name" value="SERPIN 85F"/>
    <property type="match status" value="1"/>
</dbReference>
<dbReference type="eggNOG" id="KOG2392">
    <property type="taxonomic scope" value="Eukaryota"/>
</dbReference>
<keyword evidence="5" id="KW-1133">Transmembrane helix</keyword>